<evidence type="ECO:0000256" key="1">
    <source>
        <dbReference type="SAM" id="MobiDB-lite"/>
    </source>
</evidence>
<reference evidence="3 4" key="1">
    <citation type="submission" date="2014-04" db="EMBL/GenBank/DDBJ databases">
        <authorList>
            <consortium name="DOE Joint Genome Institute"/>
            <person name="Kuo A."/>
            <person name="Martino E."/>
            <person name="Perotto S."/>
            <person name="Kohler A."/>
            <person name="Nagy L.G."/>
            <person name="Floudas D."/>
            <person name="Copeland A."/>
            <person name="Barry K.W."/>
            <person name="Cichocki N."/>
            <person name="Veneault-Fourrey C."/>
            <person name="LaButti K."/>
            <person name="Lindquist E.A."/>
            <person name="Lipzen A."/>
            <person name="Lundell T."/>
            <person name="Morin E."/>
            <person name="Murat C."/>
            <person name="Sun H."/>
            <person name="Tunlid A."/>
            <person name="Henrissat B."/>
            <person name="Grigoriev I.V."/>
            <person name="Hibbett D.S."/>
            <person name="Martin F."/>
            <person name="Nordberg H.P."/>
            <person name="Cantor M.N."/>
            <person name="Hua S.X."/>
        </authorList>
    </citation>
    <scope>NUCLEOTIDE SEQUENCE [LARGE SCALE GENOMIC DNA]</scope>
    <source>
        <strain evidence="3 4">Zn</strain>
    </source>
</reference>
<organism evidence="3 4">
    <name type="scientific">Oidiodendron maius (strain Zn)</name>
    <dbReference type="NCBI Taxonomy" id="913774"/>
    <lineage>
        <taxon>Eukaryota</taxon>
        <taxon>Fungi</taxon>
        <taxon>Dikarya</taxon>
        <taxon>Ascomycota</taxon>
        <taxon>Pezizomycotina</taxon>
        <taxon>Leotiomycetes</taxon>
        <taxon>Leotiomycetes incertae sedis</taxon>
        <taxon>Myxotrichaceae</taxon>
        <taxon>Oidiodendron</taxon>
    </lineage>
</organism>
<protein>
    <submittedName>
        <fullName evidence="3">Uncharacterized protein</fullName>
    </submittedName>
</protein>
<dbReference type="HOGENOM" id="CLU_1732020_0_0_1"/>
<evidence type="ECO:0000313" key="3">
    <source>
        <dbReference type="EMBL" id="KIN01548.1"/>
    </source>
</evidence>
<name>A0A0C3DHS5_OIDMZ</name>
<evidence type="ECO:0000256" key="2">
    <source>
        <dbReference type="SAM" id="SignalP"/>
    </source>
</evidence>
<dbReference type="Proteomes" id="UP000054321">
    <property type="component" value="Unassembled WGS sequence"/>
</dbReference>
<feature type="signal peptide" evidence="2">
    <location>
        <begin position="1"/>
        <end position="24"/>
    </location>
</feature>
<dbReference type="InParanoid" id="A0A0C3DHS5"/>
<feature type="chain" id="PRO_5002173715" evidence="2">
    <location>
        <begin position="25"/>
        <end position="162"/>
    </location>
</feature>
<dbReference type="AlphaFoldDB" id="A0A0C3DHS5"/>
<keyword evidence="2" id="KW-0732">Signal</keyword>
<reference evidence="4" key="2">
    <citation type="submission" date="2015-01" db="EMBL/GenBank/DDBJ databases">
        <title>Evolutionary Origins and Diversification of the Mycorrhizal Mutualists.</title>
        <authorList>
            <consortium name="DOE Joint Genome Institute"/>
            <consortium name="Mycorrhizal Genomics Consortium"/>
            <person name="Kohler A."/>
            <person name="Kuo A."/>
            <person name="Nagy L.G."/>
            <person name="Floudas D."/>
            <person name="Copeland A."/>
            <person name="Barry K.W."/>
            <person name="Cichocki N."/>
            <person name="Veneault-Fourrey C."/>
            <person name="LaButti K."/>
            <person name="Lindquist E.A."/>
            <person name="Lipzen A."/>
            <person name="Lundell T."/>
            <person name="Morin E."/>
            <person name="Murat C."/>
            <person name="Riley R."/>
            <person name="Ohm R."/>
            <person name="Sun H."/>
            <person name="Tunlid A."/>
            <person name="Henrissat B."/>
            <person name="Grigoriev I.V."/>
            <person name="Hibbett D.S."/>
            <person name="Martin F."/>
        </authorList>
    </citation>
    <scope>NUCLEOTIDE SEQUENCE [LARGE SCALE GENOMIC DNA]</scope>
    <source>
        <strain evidence="4">Zn</strain>
    </source>
</reference>
<dbReference type="OrthoDB" id="10537177at2759"/>
<feature type="region of interest" description="Disordered" evidence="1">
    <location>
        <begin position="142"/>
        <end position="162"/>
    </location>
</feature>
<proteinExistence type="predicted"/>
<accession>A0A0C3DHS5</accession>
<evidence type="ECO:0000313" key="4">
    <source>
        <dbReference type="Proteomes" id="UP000054321"/>
    </source>
</evidence>
<sequence>MVSFTTVATASLVAFTALIEPTLGGAVVARVGASLVGNALGSSGNKNKRESESGKQLETNFATCLSNLHQDVPTMTYNADRSVDMGNLPALCMHEVEAYNNQTNIKDLDATHGRILIKGPSSIHMDQLPADIHALLEEKLGKPGAKKAPAQKAPATPAPSAH</sequence>
<keyword evidence="4" id="KW-1185">Reference proteome</keyword>
<dbReference type="EMBL" id="KN832876">
    <property type="protein sequence ID" value="KIN01548.1"/>
    <property type="molecule type" value="Genomic_DNA"/>
</dbReference>
<gene>
    <name evidence="3" type="ORF">OIDMADRAFT_19335</name>
</gene>